<name>A0A5S3V6A8_9GAMM</name>
<evidence type="ECO:0000313" key="1">
    <source>
        <dbReference type="EMBL" id="TMO66629.1"/>
    </source>
</evidence>
<gene>
    <name evidence="1" type="ORF">CWC19_15810</name>
</gene>
<protein>
    <submittedName>
        <fullName evidence="1">Uncharacterized protein</fullName>
    </submittedName>
</protein>
<accession>A0A5S3V6A8</accession>
<dbReference type="OrthoDB" id="5955269at2"/>
<organism evidence="1 2">
    <name type="scientific">Pseudoalteromonas aurantia</name>
    <dbReference type="NCBI Taxonomy" id="43654"/>
    <lineage>
        <taxon>Bacteria</taxon>
        <taxon>Pseudomonadati</taxon>
        <taxon>Pseudomonadota</taxon>
        <taxon>Gammaproteobacteria</taxon>
        <taxon>Alteromonadales</taxon>
        <taxon>Pseudoalteromonadaceae</taxon>
        <taxon>Pseudoalteromonas</taxon>
    </lineage>
</organism>
<proteinExistence type="predicted"/>
<sequence length="115" mass="12945">MQVSHDPAKLAALKLATLNWWDRQWIISKLPKEQKAVVKSAFFQLKKLNIKNEKAILLQLSEQVSQAGSQSNDDLLGRYIHQISSESSRRVSDKVKSMLAEHLSSNTKPTSVNMG</sequence>
<reference evidence="1 2" key="1">
    <citation type="submission" date="2018-01" db="EMBL/GenBank/DDBJ databases">
        <authorList>
            <person name="Paulsen S."/>
            <person name="Gram L.K."/>
        </authorList>
    </citation>
    <scope>NUCLEOTIDE SEQUENCE [LARGE SCALE GENOMIC DNA]</scope>
    <source>
        <strain evidence="1 2">S3790</strain>
    </source>
</reference>
<evidence type="ECO:0000313" key="2">
    <source>
        <dbReference type="Proteomes" id="UP000307217"/>
    </source>
</evidence>
<dbReference type="EMBL" id="PNBX01000073">
    <property type="protein sequence ID" value="TMO66629.1"/>
    <property type="molecule type" value="Genomic_DNA"/>
</dbReference>
<dbReference type="AlphaFoldDB" id="A0A5S3V6A8"/>
<comment type="caution">
    <text evidence="1">The sequence shown here is derived from an EMBL/GenBank/DDBJ whole genome shotgun (WGS) entry which is preliminary data.</text>
</comment>
<reference evidence="2" key="2">
    <citation type="submission" date="2019-06" db="EMBL/GenBank/DDBJ databases">
        <title>Co-occurence of chitin degradation, pigmentation and bioactivity in marine Pseudoalteromonas.</title>
        <authorList>
            <person name="Sonnenschein E.C."/>
            <person name="Bech P.K."/>
        </authorList>
    </citation>
    <scope>NUCLEOTIDE SEQUENCE [LARGE SCALE GENOMIC DNA]</scope>
    <source>
        <strain evidence="2">S3790</strain>
    </source>
</reference>
<dbReference type="Proteomes" id="UP000307217">
    <property type="component" value="Unassembled WGS sequence"/>
</dbReference>
<dbReference type="RefSeq" id="WP_138592754.1">
    <property type="nucleotide sequence ID" value="NZ_PNBX01000073.1"/>
</dbReference>